<dbReference type="EMBL" id="JH921430">
    <property type="protein sequence ID" value="EKD20010.1"/>
    <property type="molecule type" value="Genomic_DNA"/>
</dbReference>
<dbReference type="eggNOG" id="ENOG502SKY0">
    <property type="taxonomic scope" value="Eukaryota"/>
</dbReference>
<keyword evidence="2" id="KW-0456">Lyase</keyword>
<sequence>MLLKTIAASVLLASGWVDALTPTQLFANKGTINDDWDAIFIDSGSQGSVAQVDNVFYESPTALKMTQTYTGYGGRYHAEVHKHNVYRKGDTGFYGFAFRLSSEWQFAPAQSYNLAQFIADFSDLPACAETYMPSSMLWLVGDQLQSRVKTGDVCPVRQQHTVPFADLATVSRGAWHKVVIQARWADDASGYYKIWFDGRSVLNQTGIATTVSDPRYFQFRVGLYANGWFDDDGGMKGSQPFRQVWFDEIAAGTKFADADPGQW</sequence>
<evidence type="ECO:0000313" key="2">
    <source>
        <dbReference type="EMBL" id="EKD20010.1"/>
    </source>
</evidence>
<gene>
    <name evidence="2" type="ORF">MBM_01962</name>
</gene>
<keyword evidence="1" id="KW-0732">Signal</keyword>
<dbReference type="Gene3D" id="2.60.120.200">
    <property type="match status" value="1"/>
</dbReference>
<dbReference type="OrthoDB" id="3889489at2759"/>
<dbReference type="Proteomes" id="UP000006753">
    <property type="component" value="Unassembled WGS sequence"/>
</dbReference>
<dbReference type="KEGG" id="mbe:MBM_01962"/>
<reference evidence="2 3" key="1">
    <citation type="journal article" date="2012" name="BMC Genomics">
        <title>Sequencing the genome of Marssonina brunnea reveals fungus-poplar co-evolution.</title>
        <authorList>
            <person name="Zhu S."/>
            <person name="Cao Y.-Z."/>
            <person name="Jiang C."/>
            <person name="Tan B.-Y."/>
            <person name="Wang Z."/>
            <person name="Feng S."/>
            <person name="Zhang L."/>
            <person name="Su X.-H."/>
            <person name="Brejova B."/>
            <person name="Vinar T."/>
            <person name="Xu M."/>
            <person name="Wang M.-X."/>
            <person name="Zhang S.-G."/>
            <person name="Huang M.-R."/>
            <person name="Wu R."/>
            <person name="Zhou Y."/>
        </authorList>
    </citation>
    <scope>NUCLEOTIDE SEQUENCE [LARGE SCALE GENOMIC DNA]</scope>
    <source>
        <strain evidence="2 3">MB_m1</strain>
    </source>
</reference>
<protein>
    <submittedName>
        <fullName evidence="2">Glucuronan lyase A</fullName>
    </submittedName>
</protein>
<dbReference type="AlphaFoldDB" id="K1WQU3"/>
<feature type="chain" id="PRO_5003852668" evidence="1">
    <location>
        <begin position="20"/>
        <end position="263"/>
    </location>
</feature>
<dbReference type="InterPro" id="IPR025975">
    <property type="entry name" value="Polysacc_lyase"/>
</dbReference>
<dbReference type="Pfam" id="PF14099">
    <property type="entry name" value="Polysacc_lyase"/>
    <property type="match status" value="1"/>
</dbReference>
<proteinExistence type="predicted"/>
<dbReference type="InParanoid" id="K1WQU3"/>
<name>K1WQU3_MARBU</name>
<accession>K1WQU3</accession>
<evidence type="ECO:0000256" key="1">
    <source>
        <dbReference type="SAM" id="SignalP"/>
    </source>
</evidence>
<dbReference type="OMA" id="CDDYMPS"/>
<evidence type="ECO:0000313" key="3">
    <source>
        <dbReference type="Proteomes" id="UP000006753"/>
    </source>
</evidence>
<dbReference type="GO" id="GO:0016829">
    <property type="term" value="F:lyase activity"/>
    <property type="evidence" value="ECO:0007669"/>
    <property type="project" value="UniProtKB-KW"/>
</dbReference>
<keyword evidence="3" id="KW-1185">Reference proteome</keyword>
<feature type="signal peptide" evidence="1">
    <location>
        <begin position="1"/>
        <end position="19"/>
    </location>
</feature>
<organism evidence="2 3">
    <name type="scientific">Marssonina brunnea f. sp. multigermtubi (strain MB_m1)</name>
    <name type="common">Marssonina leaf spot fungus</name>
    <dbReference type="NCBI Taxonomy" id="1072389"/>
    <lineage>
        <taxon>Eukaryota</taxon>
        <taxon>Fungi</taxon>
        <taxon>Dikarya</taxon>
        <taxon>Ascomycota</taxon>
        <taxon>Pezizomycotina</taxon>
        <taxon>Leotiomycetes</taxon>
        <taxon>Helotiales</taxon>
        <taxon>Drepanopezizaceae</taxon>
        <taxon>Drepanopeziza</taxon>
    </lineage>
</organism>
<dbReference type="HOGENOM" id="CLU_090719_0_0_1"/>